<dbReference type="PROSITE" id="PS50931">
    <property type="entry name" value="HTH_LYSR"/>
    <property type="match status" value="1"/>
</dbReference>
<dbReference type="CDD" id="cd05466">
    <property type="entry name" value="PBP2_LTTR_substrate"/>
    <property type="match status" value="1"/>
</dbReference>
<dbReference type="InterPro" id="IPR036388">
    <property type="entry name" value="WH-like_DNA-bd_sf"/>
</dbReference>
<dbReference type="Proteomes" id="UP000612362">
    <property type="component" value="Unassembled WGS sequence"/>
</dbReference>
<comment type="caution">
    <text evidence="6">The sequence shown here is derived from an EMBL/GenBank/DDBJ whole genome shotgun (WGS) entry which is preliminary data.</text>
</comment>
<keyword evidence="4" id="KW-0804">Transcription</keyword>
<reference evidence="6" key="1">
    <citation type="submission" date="2020-10" db="EMBL/GenBank/DDBJ databases">
        <title>Taxonomic study of unclassified bacteria belonging to the class Ktedonobacteria.</title>
        <authorList>
            <person name="Yabe S."/>
            <person name="Wang C.M."/>
            <person name="Zheng Y."/>
            <person name="Sakai Y."/>
            <person name="Cavaletti L."/>
            <person name="Monciardini P."/>
            <person name="Donadio S."/>
        </authorList>
    </citation>
    <scope>NUCLEOTIDE SEQUENCE</scope>
    <source>
        <strain evidence="6">SOSP1-1</strain>
    </source>
</reference>
<keyword evidence="2" id="KW-0805">Transcription regulation</keyword>
<dbReference type="Pfam" id="PF00126">
    <property type="entry name" value="HTH_1"/>
    <property type="match status" value="1"/>
</dbReference>
<dbReference type="GO" id="GO:0003700">
    <property type="term" value="F:DNA-binding transcription factor activity"/>
    <property type="evidence" value="ECO:0007669"/>
    <property type="project" value="InterPro"/>
</dbReference>
<accession>A0A8J3MP74</accession>
<feature type="domain" description="HTH lysR-type" evidence="5">
    <location>
        <begin position="1"/>
        <end position="58"/>
    </location>
</feature>
<dbReference type="InterPro" id="IPR000847">
    <property type="entry name" value="LysR_HTH_N"/>
</dbReference>
<proteinExistence type="inferred from homology"/>
<dbReference type="EMBL" id="BNJF01000001">
    <property type="protein sequence ID" value="GHO42625.1"/>
    <property type="molecule type" value="Genomic_DNA"/>
</dbReference>
<dbReference type="SUPFAM" id="SSF46785">
    <property type="entry name" value="Winged helix' DNA-binding domain"/>
    <property type="match status" value="1"/>
</dbReference>
<evidence type="ECO:0000256" key="1">
    <source>
        <dbReference type="ARBA" id="ARBA00009437"/>
    </source>
</evidence>
<dbReference type="AlphaFoldDB" id="A0A8J3MP74"/>
<dbReference type="RefSeq" id="WP_220192148.1">
    <property type="nucleotide sequence ID" value="NZ_BNJF01000001.1"/>
</dbReference>
<evidence type="ECO:0000313" key="7">
    <source>
        <dbReference type="Proteomes" id="UP000612362"/>
    </source>
</evidence>
<dbReference type="GO" id="GO:0000976">
    <property type="term" value="F:transcription cis-regulatory region binding"/>
    <property type="evidence" value="ECO:0007669"/>
    <property type="project" value="TreeGrafter"/>
</dbReference>
<dbReference type="PANTHER" id="PTHR30126:SF100">
    <property type="entry name" value="LYSR-FAMILY TRANSCRIPTIONAL REGULATOR"/>
    <property type="match status" value="1"/>
</dbReference>
<dbReference type="Gene3D" id="1.10.10.10">
    <property type="entry name" value="Winged helix-like DNA-binding domain superfamily/Winged helix DNA-binding domain"/>
    <property type="match status" value="1"/>
</dbReference>
<dbReference type="Pfam" id="PF03466">
    <property type="entry name" value="LysR_substrate"/>
    <property type="match status" value="1"/>
</dbReference>
<dbReference type="InterPro" id="IPR005119">
    <property type="entry name" value="LysR_subst-bd"/>
</dbReference>
<keyword evidence="7" id="KW-1185">Reference proteome</keyword>
<sequence>MDIRQLTTFRMLAHTLSFSRTAQTLNYVQSSVTTQIQGLEEELGVKLFDRLGKRVILTEAGRKLLHYAEKILGLVDEARHTLMEDENLSGSICISAPESLCTYRLPSVIQQFHARFPHSRLVFRPTQDQLKSLSEGEVDVAFVLDEPVRSTAFEVESLGYETLLMLAAPRHPLAAIEHIQSQDIQGEQFLLTEKGCMYRNVFERELRIAGIDAVTDLEFTSVEAIKQCTMSGMGITFLPRLTVEAELAQGQLAALQWEGHDFQILHQMLWHKEKWLSPTTRAFLEVAREMLTQEHFQHMTPDLPLAASF</sequence>
<comment type="similarity">
    <text evidence="1">Belongs to the LysR transcriptional regulatory family.</text>
</comment>
<gene>
    <name evidence="6" type="ORF">KSX_07880</name>
</gene>
<protein>
    <submittedName>
        <fullName evidence="6">LysR family transcriptional regulator</fullName>
    </submittedName>
</protein>
<evidence type="ECO:0000256" key="2">
    <source>
        <dbReference type="ARBA" id="ARBA00023015"/>
    </source>
</evidence>
<dbReference type="FunFam" id="1.10.10.10:FF:000001">
    <property type="entry name" value="LysR family transcriptional regulator"/>
    <property type="match status" value="1"/>
</dbReference>
<evidence type="ECO:0000256" key="4">
    <source>
        <dbReference type="ARBA" id="ARBA00023163"/>
    </source>
</evidence>
<dbReference type="PANTHER" id="PTHR30126">
    <property type="entry name" value="HTH-TYPE TRANSCRIPTIONAL REGULATOR"/>
    <property type="match status" value="1"/>
</dbReference>
<dbReference type="PRINTS" id="PR00039">
    <property type="entry name" value="HTHLYSR"/>
</dbReference>
<evidence type="ECO:0000313" key="6">
    <source>
        <dbReference type="EMBL" id="GHO42625.1"/>
    </source>
</evidence>
<evidence type="ECO:0000256" key="3">
    <source>
        <dbReference type="ARBA" id="ARBA00023125"/>
    </source>
</evidence>
<evidence type="ECO:0000259" key="5">
    <source>
        <dbReference type="PROSITE" id="PS50931"/>
    </source>
</evidence>
<dbReference type="Gene3D" id="3.40.190.290">
    <property type="match status" value="1"/>
</dbReference>
<organism evidence="6 7">
    <name type="scientific">Ktedonospora formicarum</name>
    <dbReference type="NCBI Taxonomy" id="2778364"/>
    <lineage>
        <taxon>Bacteria</taxon>
        <taxon>Bacillati</taxon>
        <taxon>Chloroflexota</taxon>
        <taxon>Ktedonobacteria</taxon>
        <taxon>Ktedonobacterales</taxon>
        <taxon>Ktedonobacteraceae</taxon>
        <taxon>Ktedonospora</taxon>
    </lineage>
</organism>
<keyword evidence="3" id="KW-0238">DNA-binding</keyword>
<dbReference type="SUPFAM" id="SSF53850">
    <property type="entry name" value="Periplasmic binding protein-like II"/>
    <property type="match status" value="1"/>
</dbReference>
<dbReference type="InterPro" id="IPR036390">
    <property type="entry name" value="WH_DNA-bd_sf"/>
</dbReference>
<name>A0A8J3MP74_9CHLR</name>